<keyword evidence="3" id="KW-0804">Transcription</keyword>
<reference evidence="6 7" key="1">
    <citation type="submission" date="2011-05" db="EMBL/GenBank/DDBJ databases">
        <title>Whole genome sequence of Microlunatus phosphovorus NM-1.</title>
        <authorList>
            <person name="Hosoyama A."/>
            <person name="Sasaki K."/>
            <person name="Harada T."/>
            <person name="Igarashi R."/>
            <person name="Kawakoshi A."/>
            <person name="Sasagawa M."/>
            <person name="Fukada J."/>
            <person name="Nakamura S."/>
            <person name="Katano Y."/>
            <person name="Hanada S."/>
            <person name="Kamagata Y."/>
            <person name="Nakamura N."/>
            <person name="Yamazaki S."/>
            <person name="Fujita N."/>
        </authorList>
    </citation>
    <scope>NUCLEOTIDE SEQUENCE [LARGE SCALE GENOMIC DNA]</scope>
    <source>
        <strain evidence="7">ATCC 700054 / DSM 10555 / JCM 9379 / NBRC 101784 / NCIMB 13414 / VKM Ac-1990 / NM-1</strain>
    </source>
</reference>
<evidence type="ECO:0000256" key="3">
    <source>
        <dbReference type="ARBA" id="ARBA00023163"/>
    </source>
</evidence>
<dbReference type="SUPFAM" id="SSF48498">
    <property type="entry name" value="Tetracyclin repressor-like, C-terminal domain"/>
    <property type="match status" value="1"/>
</dbReference>
<dbReference type="PROSITE" id="PS50977">
    <property type="entry name" value="HTH_TETR_2"/>
    <property type="match status" value="1"/>
</dbReference>
<dbReference type="STRING" id="1032480.MLP_19510"/>
<sequence>MARPNRQLERKQALIEAAQTAVVDRGLVQLSLTDVAKEAGLTRGAILYYFDDLDDLLVETHRAGIQRFCDDRDRLLQVGISPGEQLAIAIDTGLPTGPDDALLRLLYEFDVLAGHSTLHDELVQRMYVRQLATYRGVIDRGVVDGAFAPVIDPGDLAMTLVALEDAYGLHIVAGNAHIDVATARRAMRAAAAGLGCPARG</sequence>
<evidence type="ECO:0000256" key="4">
    <source>
        <dbReference type="PROSITE-ProRule" id="PRU00335"/>
    </source>
</evidence>
<feature type="DNA-binding region" description="H-T-H motif" evidence="4">
    <location>
        <begin position="31"/>
        <end position="50"/>
    </location>
</feature>
<feature type="domain" description="HTH tetR-type" evidence="5">
    <location>
        <begin position="8"/>
        <end position="68"/>
    </location>
</feature>
<dbReference type="Proteomes" id="UP000007947">
    <property type="component" value="Chromosome"/>
</dbReference>
<dbReference type="RefSeq" id="WP_013862839.1">
    <property type="nucleotide sequence ID" value="NC_015635.1"/>
</dbReference>
<name>F5XT93_MICPN</name>
<dbReference type="InterPro" id="IPR050109">
    <property type="entry name" value="HTH-type_TetR-like_transc_reg"/>
</dbReference>
<dbReference type="eggNOG" id="COG1309">
    <property type="taxonomic scope" value="Bacteria"/>
</dbReference>
<gene>
    <name evidence="6" type="ordered locus">MLP_19510</name>
</gene>
<evidence type="ECO:0000313" key="6">
    <source>
        <dbReference type="EMBL" id="BAK34965.1"/>
    </source>
</evidence>
<dbReference type="GO" id="GO:0000976">
    <property type="term" value="F:transcription cis-regulatory region binding"/>
    <property type="evidence" value="ECO:0007669"/>
    <property type="project" value="TreeGrafter"/>
</dbReference>
<dbReference type="PANTHER" id="PTHR30055">
    <property type="entry name" value="HTH-TYPE TRANSCRIPTIONAL REGULATOR RUTR"/>
    <property type="match status" value="1"/>
</dbReference>
<keyword evidence="7" id="KW-1185">Reference proteome</keyword>
<evidence type="ECO:0000313" key="7">
    <source>
        <dbReference type="Proteomes" id="UP000007947"/>
    </source>
</evidence>
<dbReference type="SUPFAM" id="SSF46689">
    <property type="entry name" value="Homeodomain-like"/>
    <property type="match status" value="1"/>
</dbReference>
<dbReference type="Pfam" id="PF00440">
    <property type="entry name" value="TetR_N"/>
    <property type="match status" value="1"/>
</dbReference>
<dbReference type="OrthoDB" id="3288227at2"/>
<evidence type="ECO:0000256" key="1">
    <source>
        <dbReference type="ARBA" id="ARBA00023015"/>
    </source>
</evidence>
<dbReference type="GO" id="GO:0003700">
    <property type="term" value="F:DNA-binding transcription factor activity"/>
    <property type="evidence" value="ECO:0007669"/>
    <property type="project" value="TreeGrafter"/>
</dbReference>
<accession>F5XT93</accession>
<protein>
    <submittedName>
        <fullName evidence="6">Putative TetR family transcriptional regulator</fullName>
    </submittedName>
</protein>
<proteinExistence type="predicted"/>
<dbReference type="KEGG" id="mph:MLP_19510"/>
<dbReference type="Gene3D" id="1.10.357.10">
    <property type="entry name" value="Tetracycline Repressor, domain 2"/>
    <property type="match status" value="1"/>
</dbReference>
<evidence type="ECO:0000259" key="5">
    <source>
        <dbReference type="PROSITE" id="PS50977"/>
    </source>
</evidence>
<dbReference type="PRINTS" id="PR00455">
    <property type="entry name" value="HTHTETR"/>
</dbReference>
<keyword evidence="1" id="KW-0805">Transcription regulation</keyword>
<dbReference type="EMBL" id="AP012204">
    <property type="protein sequence ID" value="BAK34965.1"/>
    <property type="molecule type" value="Genomic_DNA"/>
</dbReference>
<evidence type="ECO:0000256" key="2">
    <source>
        <dbReference type="ARBA" id="ARBA00023125"/>
    </source>
</evidence>
<dbReference type="HOGENOM" id="CLU_069356_15_3_11"/>
<dbReference type="InterPro" id="IPR036271">
    <property type="entry name" value="Tet_transcr_reg_TetR-rel_C_sf"/>
</dbReference>
<dbReference type="InterPro" id="IPR009057">
    <property type="entry name" value="Homeodomain-like_sf"/>
</dbReference>
<dbReference type="InterPro" id="IPR001647">
    <property type="entry name" value="HTH_TetR"/>
</dbReference>
<dbReference type="AlphaFoldDB" id="F5XT93"/>
<organism evidence="6 7">
    <name type="scientific">Microlunatus phosphovorus (strain ATCC 700054 / DSM 10555 / JCM 9379 / NBRC 101784 / NCIMB 13414 / VKM Ac-1990 / NM-1)</name>
    <dbReference type="NCBI Taxonomy" id="1032480"/>
    <lineage>
        <taxon>Bacteria</taxon>
        <taxon>Bacillati</taxon>
        <taxon>Actinomycetota</taxon>
        <taxon>Actinomycetes</taxon>
        <taxon>Propionibacteriales</taxon>
        <taxon>Propionibacteriaceae</taxon>
        <taxon>Microlunatus</taxon>
    </lineage>
</organism>
<keyword evidence="2 4" id="KW-0238">DNA-binding</keyword>
<dbReference type="PANTHER" id="PTHR30055:SF234">
    <property type="entry name" value="HTH-TYPE TRANSCRIPTIONAL REGULATOR BETI"/>
    <property type="match status" value="1"/>
</dbReference>